<keyword evidence="7" id="KW-0472">Membrane</keyword>
<feature type="transmembrane region" description="Helical" evidence="7">
    <location>
        <begin position="23"/>
        <end position="46"/>
    </location>
</feature>
<evidence type="ECO:0000259" key="8">
    <source>
        <dbReference type="Pfam" id="PF01551"/>
    </source>
</evidence>
<evidence type="ECO:0000256" key="7">
    <source>
        <dbReference type="SAM" id="Phobius"/>
    </source>
</evidence>
<sequence length="321" mass="34331">MQIILVHSGLKAARTLTLSARHVVLAAVALTVLVVALASALSYVAASRSIIGNIPILKDFYLSLSHDQVQEKDAYLRENINTLAVRLGEMQAQMTRLDALGERVSGLAGVKPGEINFKTPPGRGGALPTISRDLSIEELTRQIDELSGKLDGQADFLNLVESELMGKRVVTQKIPTRQPVLGYNGSGFGWRIDPITGRQTQHLGIDFQAPTGTPILAAAGGVVIAAEYHPMFGNMVDIDHGNNLLTRYAHASRMFVKPGQIVKLGDKIAEIGSTGRSTGPHLHFEVHVAGVPQDPMKFLRAGTDMSAAQAAANAALGVRPR</sequence>
<evidence type="ECO:0000256" key="6">
    <source>
        <dbReference type="ARBA" id="ARBA00023049"/>
    </source>
</evidence>
<dbReference type="RefSeq" id="WP_377305394.1">
    <property type="nucleotide sequence ID" value="NZ_CP180191.1"/>
</dbReference>
<keyword evidence="4 9" id="KW-0378">Hydrolase</keyword>
<evidence type="ECO:0000256" key="2">
    <source>
        <dbReference type="ARBA" id="ARBA00022670"/>
    </source>
</evidence>
<evidence type="ECO:0000256" key="4">
    <source>
        <dbReference type="ARBA" id="ARBA00022801"/>
    </source>
</evidence>
<keyword evidence="6" id="KW-0482">Metalloprotease</keyword>
<dbReference type="InterPro" id="IPR016047">
    <property type="entry name" value="M23ase_b-sheet_dom"/>
</dbReference>
<dbReference type="PANTHER" id="PTHR21666:SF288">
    <property type="entry name" value="CELL DIVISION PROTEIN YTFB"/>
    <property type="match status" value="1"/>
</dbReference>
<dbReference type="Proteomes" id="UP001595556">
    <property type="component" value="Unassembled WGS sequence"/>
</dbReference>
<dbReference type="InterPro" id="IPR050570">
    <property type="entry name" value="Cell_wall_metabolism_enzyme"/>
</dbReference>
<dbReference type="EMBL" id="JBHRTI010000010">
    <property type="protein sequence ID" value="MFC3148985.1"/>
    <property type="molecule type" value="Genomic_DNA"/>
</dbReference>
<name>A0ABV7HA51_9BURK</name>
<comment type="caution">
    <text evidence="9">The sequence shown here is derived from an EMBL/GenBank/DDBJ whole genome shotgun (WGS) entry which is preliminary data.</text>
</comment>
<dbReference type="Pfam" id="PF01551">
    <property type="entry name" value="Peptidase_M23"/>
    <property type="match status" value="1"/>
</dbReference>
<dbReference type="PANTHER" id="PTHR21666">
    <property type="entry name" value="PEPTIDASE-RELATED"/>
    <property type="match status" value="1"/>
</dbReference>
<reference evidence="10" key="1">
    <citation type="journal article" date="2019" name="Int. J. Syst. Evol. Microbiol.">
        <title>The Global Catalogue of Microorganisms (GCM) 10K type strain sequencing project: providing services to taxonomists for standard genome sequencing and annotation.</title>
        <authorList>
            <consortium name="The Broad Institute Genomics Platform"/>
            <consortium name="The Broad Institute Genome Sequencing Center for Infectious Disease"/>
            <person name="Wu L."/>
            <person name="Ma J."/>
        </authorList>
    </citation>
    <scope>NUCLEOTIDE SEQUENCE [LARGE SCALE GENOMIC DNA]</scope>
    <source>
        <strain evidence="10">KCTC 52168</strain>
    </source>
</reference>
<keyword evidence="7" id="KW-0812">Transmembrane</keyword>
<dbReference type="EC" id="3.4.24.-" evidence="9"/>
<keyword evidence="5" id="KW-0862">Zinc</keyword>
<proteinExistence type="predicted"/>
<gene>
    <name evidence="9" type="ORF">ACFOEN_15270</name>
</gene>
<keyword evidence="3" id="KW-0479">Metal-binding</keyword>
<organism evidence="9 10">
    <name type="scientific">Piscinibacterium candidicorallinum</name>
    <dbReference type="NCBI Taxonomy" id="1793872"/>
    <lineage>
        <taxon>Bacteria</taxon>
        <taxon>Pseudomonadati</taxon>
        <taxon>Pseudomonadota</taxon>
        <taxon>Betaproteobacteria</taxon>
        <taxon>Burkholderiales</taxon>
        <taxon>Piscinibacterium</taxon>
    </lineage>
</organism>
<accession>A0ABV7HA51</accession>
<evidence type="ECO:0000313" key="10">
    <source>
        <dbReference type="Proteomes" id="UP001595556"/>
    </source>
</evidence>
<dbReference type="GO" id="GO:0016787">
    <property type="term" value="F:hydrolase activity"/>
    <property type="evidence" value="ECO:0007669"/>
    <property type="project" value="UniProtKB-KW"/>
</dbReference>
<protein>
    <submittedName>
        <fullName evidence="9">M23 family metallopeptidase</fullName>
        <ecNumber evidence="9">3.4.24.-</ecNumber>
    </submittedName>
</protein>
<evidence type="ECO:0000256" key="3">
    <source>
        <dbReference type="ARBA" id="ARBA00022723"/>
    </source>
</evidence>
<dbReference type="SUPFAM" id="SSF51261">
    <property type="entry name" value="Duplicated hybrid motif"/>
    <property type="match status" value="1"/>
</dbReference>
<keyword evidence="2" id="KW-0645">Protease</keyword>
<feature type="domain" description="M23ase beta-sheet core" evidence="8">
    <location>
        <begin position="201"/>
        <end position="295"/>
    </location>
</feature>
<dbReference type="Gene3D" id="2.70.70.10">
    <property type="entry name" value="Glucose Permease (Domain IIA)"/>
    <property type="match status" value="1"/>
</dbReference>
<keyword evidence="7" id="KW-1133">Transmembrane helix</keyword>
<dbReference type="InterPro" id="IPR011055">
    <property type="entry name" value="Dup_hybrid_motif"/>
</dbReference>
<dbReference type="CDD" id="cd12797">
    <property type="entry name" value="M23_peptidase"/>
    <property type="match status" value="1"/>
</dbReference>
<evidence type="ECO:0000256" key="1">
    <source>
        <dbReference type="ARBA" id="ARBA00001947"/>
    </source>
</evidence>
<keyword evidence="10" id="KW-1185">Reference proteome</keyword>
<evidence type="ECO:0000256" key="5">
    <source>
        <dbReference type="ARBA" id="ARBA00022833"/>
    </source>
</evidence>
<evidence type="ECO:0000313" key="9">
    <source>
        <dbReference type="EMBL" id="MFC3148985.1"/>
    </source>
</evidence>
<comment type="cofactor">
    <cofactor evidence="1">
        <name>Zn(2+)</name>
        <dbReference type="ChEBI" id="CHEBI:29105"/>
    </cofactor>
</comment>